<dbReference type="EMBL" id="PKUN01000003">
    <property type="protein sequence ID" value="PLX62874.1"/>
    <property type="molecule type" value="Genomic_DNA"/>
</dbReference>
<dbReference type="STRING" id="1111735.GCA_000428045_04066"/>
<dbReference type="Gene3D" id="1.20.144.10">
    <property type="entry name" value="Phosphatidic acid phosphatase type 2/haloperoxidase"/>
    <property type="match status" value="1"/>
</dbReference>
<feature type="transmembrane region" description="Helical" evidence="7">
    <location>
        <begin position="250"/>
        <end position="271"/>
    </location>
</feature>
<name>A0A2N6CZT1_9GAMM</name>
<keyword evidence="6 7" id="KW-0472">Membrane</keyword>
<accession>A0A2N6CZT1</accession>
<keyword evidence="5 7" id="KW-1133">Transmembrane helix</keyword>
<evidence type="ECO:0000256" key="4">
    <source>
        <dbReference type="ARBA" id="ARBA00022692"/>
    </source>
</evidence>
<dbReference type="InterPro" id="IPR032816">
    <property type="entry name" value="VTT_dom"/>
</dbReference>
<dbReference type="CDD" id="cd03392">
    <property type="entry name" value="PAP2_like_2"/>
    <property type="match status" value="1"/>
</dbReference>
<protein>
    <submittedName>
        <fullName evidence="9">Phosphoesterase PA-phosphatase</fullName>
    </submittedName>
</protein>
<dbReference type="PANTHER" id="PTHR30353">
    <property type="entry name" value="INNER MEMBRANE PROTEIN DEDA-RELATED"/>
    <property type="match status" value="1"/>
</dbReference>
<comment type="subcellular location">
    <subcellularLocation>
        <location evidence="1">Cell membrane</location>
        <topology evidence="1">Multi-pass membrane protein</topology>
    </subcellularLocation>
</comment>
<dbReference type="AlphaFoldDB" id="A0A2N6CZT1"/>
<dbReference type="PANTHER" id="PTHR30353:SF15">
    <property type="entry name" value="INNER MEMBRANE PROTEIN YABI"/>
    <property type="match status" value="1"/>
</dbReference>
<sequence length="672" mass="74627">MDITDWLMTEFFQQILEWVTLHPGWSYSVIFLTAMAESLAIVGLIVPGVAVMFGIGALIASGAIAFWPAMGCAVAGAVAGDSLSFWLGHHYQERLTSIWPFSRHPESLQRGVDFFQKYGGNSVALGRFFGPIRAVIPLIAGMMGMTPLRFVVANVLSALAWAPLYLLPGIVFGASLELASEVAMRLVILALLLLFFTWLVYNLIRWLFRRLHPHTTRWVQWLLAWGQAHPVMGEIAGALADPNHPETRGLSILASLLVVTSILFALLVGLLPEGGVHTTIDLTVLQTLQSLRSPWADELMVYSTRLADTGVMIALSVGVLLFLFLSGHRRTAGYWLAAVLFSSLSAYLLKLGMQISRPDVIAQRPGSFSFPSGHTLYSVVLYGFLSVLIARPLPDRWRWLPYSLAGLLILAVATSRLYLGVHWLSDVAGSITLGLAWVALLGLAYHRHAAKETHWPRLVLVSLLVTTAGFGIETVLHHERNMARYEPARTIQQIDAGNWRVGADTSLPTFRADLRNREEHPLNLQFAGSLEWFARQLTATGWTAANRLNGTDWLRLLSPAQPLQALPVLPQVHDGRHEVLMLEKPLPNDRRLVLRLWATDYRLRGSETPLWVGNISEQRQVKLIGFITYAQTAPNFDQVLELLRRDLQPLSGGEVQDRGTALKIRQTAPESL</sequence>
<evidence type="ECO:0000256" key="7">
    <source>
        <dbReference type="SAM" id="Phobius"/>
    </source>
</evidence>
<feature type="transmembrane region" description="Helical" evidence="7">
    <location>
        <begin position="402"/>
        <end position="421"/>
    </location>
</feature>
<feature type="transmembrane region" description="Helical" evidence="7">
    <location>
        <begin position="306"/>
        <end position="325"/>
    </location>
</feature>
<dbReference type="SMART" id="SM00014">
    <property type="entry name" value="acidPPc"/>
    <property type="match status" value="1"/>
</dbReference>
<evidence type="ECO:0000256" key="1">
    <source>
        <dbReference type="ARBA" id="ARBA00004651"/>
    </source>
</evidence>
<dbReference type="InterPro" id="IPR036938">
    <property type="entry name" value="PAP2/HPO_sf"/>
</dbReference>
<feature type="transmembrane region" description="Helical" evidence="7">
    <location>
        <begin position="182"/>
        <end position="204"/>
    </location>
</feature>
<dbReference type="RefSeq" id="WP_273438064.1">
    <property type="nucleotide sequence ID" value="NZ_PKUN01000003.1"/>
</dbReference>
<dbReference type="Proteomes" id="UP000235015">
    <property type="component" value="Unassembled WGS sequence"/>
</dbReference>
<dbReference type="InterPro" id="IPR000326">
    <property type="entry name" value="PAP2/HPO"/>
</dbReference>
<evidence type="ECO:0000313" key="10">
    <source>
        <dbReference type="Proteomes" id="UP000235015"/>
    </source>
</evidence>
<dbReference type="InterPro" id="IPR025902">
    <property type="entry name" value="LssY-like-C_dom"/>
</dbReference>
<dbReference type="Pfam" id="PF14067">
    <property type="entry name" value="LssY_C"/>
    <property type="match status" value="1"/>
</dbReference>
<evidence type="ECO:0000256" key="3">
    <source>
        <dbReference type="ARBA" id="ARBA00022475"/>
    </source>
</evidence>
<evidence type="ECO:0000256" key="2">
    <source>
        <dbReference type="ARBA" id="ARBA00010792"/>
    </source>
</evidence>
<organism evidence="9 10">
    <name type="scientific">Sedimenticola selenatireducens</name>
    <dbReference type="NCBI Taxonomy" id="191960"/>
    <lineage>
        <taxon>Bacteria</taxon>
        <taxon>Pseudomonadati</taxon>
        <taxon>Pseudomonadota</taxon>
        <taxon>Gammaproteobacteria</taxon>
        <taxon>Chromatiales</taxon>
        <taxon>Sedimenticolaceae</taxon>
        <taxon>Sedimenticola</taxon>
    </lineage>
</organism>
<feature type="transmembrane region" description="Helical" evidence="7">
    <location>
        <begin position="427"/>
        <end position="446"/>
    </location>
</feature>
<comment type="similarity">
    <text evidence="2">Belongs to the DedA family.</text>
</comment>
<feature type="transmembrane region" description="Helical" evidence="7">
    <location>
        <begin position="53"/>
        <end position="79"/>
    </location>
</feature>
<dbReference type="GO" id="GO:0005886">
    <property type="term" value="C:plasma membrane"/>
    <property type="evidence" value="ECO:0007669"/>
    <property type="project" value="UniProtKB-SubCell"/>
</dbReference>
<dbReference type="Pfam" id="PF01569">
    <property type="entry name" value="PAP2"/>
    <property type="match status" value="1"/>
</dbReference>
<dbReference type="Pfam" id="PF09335">
    <property type="entry name" value="VTT_dom"/>
    <property type="match status" value="1"/>
</dbReference>
<evidence type="ECO:0000313" key="9">
    <source>
        <dbReference type="EMBL" id="PLX62874.1"/>
    </source>
</evidence>
<keyword evidence="3" id="KW-1003">Cell membrane</keyword>
<feature type="domain" description="Phosphatidic acid phosphatase type 2/haloperoxidase" evidence="8">
    <location>
        <begin position="331"/>
        <end position="442"/>
    </location>
</feature>
<feature type="transmembrane region" description="Helical" evidence="7">
    <location>
        <begin position="458"/>
        <end position="476"/>
    </location>
</feature>
<dbReference type="InterPro" id="IPR032818">
    <property type="entry name" value="DedA-like"/>
</dbReference>
<keyword evidence="4 7" id="KW-0812">Transmembrane</keyword>
<comment type="caution">
    <text evidence="9">The sequence shown here is derived from an EMBL/GenBank/DDBJ whole genome shotgun (WGS) entry which is preliminary data.</text>
</comment>
<evidence type="ECO:0000259" key="8">
    <source>
        <dbReference type="SMART" id="SM00014"/>
    </source>
</evidence>
<feature type="transmembrane region" description="Helical" evidence="7">
    <location>
        <begin position="332"/>
        <end position="349"/>
    </location>
</feature>
<feature type="transmembrane region" description="Helical" evidence="7">
    <location>
        <begin position="369"/>
        <end position="390"/>
    </location>
</feature>
<evidence type="ECO:0000256" key="5">
    <source>
        <dbReference type="ARBA" id="ARBA00022989"/>
    </source>
</evidence>
<gene>
    <name evidence="9" type="ORF">C0630_04730</name>
</gene>
<proteinExistence type="inferred from homology"/>
<reference evidence="9 10" key="1">
    <citation type="submission" date="2017-11" db="EMBL/GenBank/DDBJ databases">
        <title>Genome-resolved metagenomics identifies genetic mobility, metabolic interactions, and unexpected diversity in perchlorate-reducing communities.</title>
        <authorList>
            <person name="Barnum T.P."/>
            <person name="Figueroa I.A."/>
            <person name="Carlstrom C.I."/>
            <person name="Lucas L.N."/>
            <person name="Engelbrektson A.L."/>
            <person name="Coates J.D."/>
        </authorList>
    </citation>
    <scope>NUCLEOTIDE SEQUENCE [LARGE SCALE GENOMIC DNA]</scope>
    <source>
        <strain evidence="9">BM301</strain>
    </source>
</reference>
<dbReference type="SUPFAM" id="SSF48317">
    <property type="entry name" value="Acid phosphatase/Vanadium-dependent haloperoxidase"/>
    <property type="match status" value="1"/>
</dbReference>
<feature type="transmembrane region" description="Helical" evidence="7">
    <location>
        <begin position="150"/>
        <end position="176"/>
    </location>
</feature>
<evidence type="ECO:0000256" key="6">
    <source>
        <dbReference type="ARBA" id="ARBA00023136"/>
    </source>
</evidence>